<proteinExistence type="predicted"/>
<sequence>MNKDNRIPSILRGFTGKEELRKILSFLAFEDWITEEETKSSDWIVAARSWKEGTNNFFTFSALASATKDNLERLLSKANWDVQLEFGKPFFYVCDGEKKAHYDPGLEAEIGGIKFRPFVIYREFHGFISNTFELVQNFILYHEAFFVTEKNEYQRIDDDGNIRPIVRIKQENNNRLVLIDAHHLKDYLAANQCYLVRYHDHWRRVKEDISEHIKGKFASYSLGDESSCFELWLRTDIPMNGYQSSSSILGKDVIFPYSEPDKCHTWFATGKREKKFAKFIISRDEQGNDVEFTCNEEELSNHYVDRGTPSFFTPVYFNREVLIKYYQEPSRYKVSNSGIGCLDLWHLPIDITEEELVHVWLGYLGRIPYREQLHWRQFNVSPRGTITRHRFFRDFMVDLAEPTDDPVYYFQVAFEKIQLEAKARYGEELFLDLDEKDRHAYQTLHLPLTEEWKEFDELVQVLAKITVDSLNVRLLSHESGQKIDKRSIKGSIDLLEVYLRKIGVKDNTRLQIIQPLRTVQTIRSTGAAHRKGSNFDKELQHFGLVKLSNSAKVKKLIIDLTDALSLMLEAISQKETSEDEI</sequence>
<dbReference type="AlphaFoldDB" id="A0A2K1P088"/>
<evidence type="ECO:0000313" key="2">
    <source>
        <dbReference type="Proteomes" id="UP000236434"/>
    </source>
</evidence>
<dbReference type="Proteomes" id="UP000236434">
    <property type="component" value="Unassembled WGS sequence"/>
</dbReference>
<dbReference type="OrthoDB" id="2375320at2"/>
<evidence type="ECO:0000313" key="1">
    <source>
        <dbReference type="EMBL" id="PNR96198.1"/>
    </source>
</evidence>
<protein>
    <submittedName>
        <fullName evidence="1">Uncharacterized protein</fullName>
    </submittedName>
</protein>
<reference evidence="1 2" key="1">
    <citation type="submission" date="2013-12" db="EMBL/GenBank/DDBJ databases">
        <title>Comparative genomics of Petrotoga isolates.</title>
        <authorList>
            <person name="Nesbo C.L."/>
            <person name="Charchuk R."/>
            <person name="Chow K."/>
        </authorList>
    </citation>
    <scope>NUCLEOTIDE SEQUENCE [LARGE SCALE GENOMIC DNA]</scope>
    <source>
        <strain evidence="1 2">DSM 13574</strain>
    </source>
</reference>
<dbReference type="RefSeq" id="WP_103067221.1">
    <property type="nucleotide sequence ID" value="NZ_AZRL01000016.1"/>
</dbReference>
<name>A0A2K1P088_9BACT</name>
<gene>
    <name evidence="1" type="ORF">X929_06675</name>
</gene>
<dbReference type="EMBL" id="AZRL01000016">
    <property type="protein sequence ID" value="PNR96198.1"/>
    <property type="molecule type" value="Genomic_DNA"/>
</dbReference>
<organism evidence="1 2">
    <name type="scientific">Petrotoga olearia DSM 13574</name>
    <dbReference type="NCBI Taxonomy" id="1122955"/>
    <lineage>
        <taxon>Bacteria</taxon>
        <taxon>Thermotogati</taxon>
        <taxon>Thermotogota</taxon>
        <taxon>Thermotogae</taxon>
        <taxon>Petrotogales</taxon>
        <taxon>Petrotogaceae</taxon>
        <taxon>Petrotoga</taxon>
    </lineage>
</organism>
<accession>A0A2K1P088</accession>
<comment type="caution">
    <text evidence="1">The sequence shown here is derived from an EMBL/GenBank/DDBJ whole genome shotgun (WGS) entry which is preliminary data.</text>
</comment>